<gene>
    <name evidence="4" type="ORF">QQA45_00965</name>
</gene>
<dbReference type="PANTHER" id="PTHR43405:SF1">
    <property type="entry name" value="GLYCOSYL HYDROLASE DIGH"/>
    <property type="match status" value="1"/>
</dbReference>
<dbReference type="PANTHER" id="PTHR43405">
    <property type="entry name" value="GLYCOSYL HYDROLASE DIGH"/>
    <property type="match status" value="1"/>
</dbReference>
<feature type="signal peptide" evidence="2">
    <location>
        <begin position="1"/>
        <end position="22"/>
    </location>
</feature>
<dbReference type="EMBL" id="JASSPP010000001">
    <property type="protein sequence ID" value="MDK9580102.1"/>
    <property type="molecule type" value="Genomic_DNA"/>
</dbReference>
<dbReference type="Pfam" id="PF02638">
    <property type="entry name" value="GHL10"/>
    <property type="match status" value="1"/>
</dbReference>
<protein>
    <submittedName>
        <fullName evidence="4">Family 10 glycosylhydrolase</fullName>
    </submittedName>
</protein>
<dbReference type="InterPro" id="IPR017853">
    <property type="entry name" value="GH"/>
</dbReference>
<keyword evidence="1 2" id="KW-0732">Signal</keyword>
<evidence type="ECO:0000313" key="4">
    <source>
        <dbReference type="EMBL" id="MDK9580102.1"/>
    </source>
</evidence>
<dbReference type="InterPro" id="IPR052177">
    <property type="entry name" value="Divisome_Glycosyl_Hydrolase"/>
</dbReference>
<keyword evidence="5" id="KW-1185">Reference proteome</keyword>
<dbReference type="Proteomes" id="UP001225134">
    <property type="component" value="Unassembled WGS sequence"/>
</dbReference>
<proteinExistence type="predicted"/>
<reference evidence="4 5" key="1">
    <citation type="submission" date="2023-06" db="EMBL/GenBank/DDBJ databases">
        <title>Antibody response to the Sneathia vaginalis cytopathogenic toxin A during pregnancy.</title>
        <authorList>
            <person name="Mccoy Z.T."/>
            <person name="Serrano M.G."/>
            <person name="Spaine K."/>
            <person name="Edwards D.J."/>
            <person name="Buck G.A."/>
            <person name="Jefferson K."/>
        </authorList>
    </citation>
    <scope>NUCLEOTIDE SEQUENCE [LARGE SCALE GENOMIC DNA]</scope>
    <source>
        <strain evidence="4 5">CCUG 42621</strain>
    </source>
</reference>
<feature type="domain" description="Glycosyl hydrolase-like 10" evidence="3">
    <location>
        <begin position="74"/>
        <end position="308"/>
    </location>
</feature>
<name>A0ABT7HHW6_9FUSO</name>
<accession>A0ABT7HHW6</accession>
<sequence length="314" mass="36322">MQNKVKLLCSLSLAFLILSCSTTEPNLVEIKGKKPEKVEQVVKLKEQDNEKILKDETMSKIVFDRHKRKINQDLKGVWVSTVFGLDFSKIKNYDMEKQKQEIDEIVKNVKDLGLNAIFLQVKPSNAVIYPSKVHPWDACLTGVEGVDPGYDPLKYFVTKAHENNIELHAWINPYRAALTTDLSKLSNKNVVKQHPDWVFEFKGKLYLNPGKPEVVKHLYQNIEEIVKNYDVDGVHLDDYFYPYPNQGEKIANFDEAEYEKYGKQYPTIEDYRRANVDDLIKNLSVSVHKIKPELSFGVSPFGIWRNAKKMKEVL</sequence>
<feature type="chain" id="PRO_5046627054" evidence="2">
    <location>
        <begin position="23"/>
        <end position="314"/>
    </location>
</feature>
<dbReference type="PROSITE" id="PS51257">
    <property type="entry name" value="PROKAR_LIPOPROTEIN"/>
    <property type="match status" value="1"/>
</dbReference>
<dbReference type="SUPFAM" id="SSF51445">
    <property type="entry name" value="(Trans)glycosidases"/>
    <property type="match status" value="1"/>
</dbReference>
<evidence type="ECO:0000313" key="5">
    <source>
        <dbReference type="Proteomes" id="UP001225134"/>
    </source>
</evidence>
<dbReference type="InterPro" id="IPR003790">
    <property type="entry name" value="GHL10"/>
</dbReference>
<organism evidence="4 5">
    <name type="scientific">Sneathia sanguinegens</name>
    <dbReference type="NCBI Taxonomy" id="40543"/>
    <lineage>
        <taxon>Bacteria</taxon>
        <taxon>Fusobacteriati</taxon>
        <taxon>Fusobacteriota</taxon>
        <taxon>Fusobacteriia</taxon>
        <taxon>Fusobacteriales</taxon>
        <taxon>Leptotrichiaceae</taxon>
        <taxon>Sneathia</taxon>
    </lineage>
</organism>
<evidence type="ECO:0000256" key="2">
    <source>
        <dbReference type="SAM" id="SignalP"/>
    </source>
</evidence>
<evidence type="ECO:0000256" key="1">
    <source>
        <dbReference type="ARBA" id="ARBA00022729"/>
    </source>
</evidence>
<evidence type="ECO:0000259" key="3">
    <source>
        <dbReference type="Pfam" id="PF02638"/>
    </source>
</evidence>
<dbReference type="Gene3D" id="3.20.20.80">
    <property type="entry name" value="Glycosidases"/>
    <property type="match status" value="1"/>
</dbReference>
<comment type="caution">
    <text evidence="4">The sequence shown here is derived from an EMBL/GenBank/DDBJ whole genome shotgun (WGS) entry which is preliminary data.</text>
</comment>